<gene>
    <name evidence="2" type="ORF">VSVS05_04013</name>
</gene>
<dbReference type="STRING" id="45658.VSVS12_03175"/>
<reference evidence="2 3" key="1">
    <citation type="submission" date="2016-07" db="EMBL/GenBank/DDBJ databases">
        <title>Genome sequencing of Vibrio scophthalmi strain VS-05, an isolated from Paralichthys olivaceus.</title>
        <authorList>
            <person name="Han H.-J."/>
        </authorList>
    </citation>
    <scope>NUCLEOTIDE SEQUENCE [LARGE SCALE GENOMIC DNA]</scope>
    <source>
        <strain evidence="2 3">VS-05</strain>
    </source>
</reference>
<dbReference type="Pfam" id="PF14247">
    <property type="entry name" value="DUF4344"/>
    <property type="match status" value="1"/>
</dbReference>
<evidence type="ECO:0000256" key="1">
    <source>
        <dbReference type="SAM" id="SignalP"/>
    </source>
</evidence>
<evidence type="ECO:0000313" key="3">
    <source>
        <dbReference type="Proteomes" id="UP000092528"/>
    </source>
</evidence>
<evidence type="ECO:0000313" key="2">
    <source>
        <dbReference type="EMBL" id="ANU39049.1"/>
    </source>
</evidence>
<dbReference type="AlphaFoldDB" id="A0A1C7FJ56"/>
<name>A0A1C7FJ56_9VIBR</name>
<keyword evidence="1" id="KW-0732">Signal</keyword>
<dbReference type="PATRIC" id="fig|45658.7.peg.3981"/>
<keyword evidence="3" id="KW-1185">Reference proteome</keyword>
<dbReference type="RefSeq" id="WP_065546645.1">
    <property type="nucleotide sequence ID" value="NZ_CP016415.1"/>
</dbReference>
<protein>
    <recommendedName>
        <fullName evidence="4">DUF1570 domain-containing protein</fullName>
    </recommendedName>
</protein>
<dbReference type="EMBL" id="CP016415">
    <property type="protein sequence ID" value="ANU39049.1"/>
    <property type="molecule type" value="Genomic_DNA"/>
</dbReference>
<dbReference type="InterPro" id="IPR025644">
    <property type="entry name" value="DUF4344"/>
</dbReference>
<sequence length="259" mass="30021">MMKKKYSTLFFSVAVLFSPLSSALETVEFQYLSPTNPAARQAQSAIEESQINQLFAELANQYFPFSQRLTVQYGSEEGPLYDPDTHTIHIPYEFYQQALQYFIGNNYQEKFGRSAQLGTIDTLLHTLLHEGGHAYIADRNIPILGKEEDAVDNFAAIMMIEYVEGGDDAAISAADMFAFESQQRPDYYDWGEYIDEHSFDLQRYFSTLCLVYGSDTEKHAALLDEVEKDYLSERKQFCRYQFQTISHNWHRYLHHGEQE</sequence>
<organism evidence="2 3">
    <name type="scientific">Vibrio scophthalmi</name>
    <dbReference type="NCBI Taxonomy" id="45658"/>
    <lineage>
        <taxon>Bacteria</taxon>
        <taxon>Pseudomonadati</taxon>
        <taxon>Pseudomonadota</taxon>
        <taxon>Gammaproteobacteria</taxon>
        <taxon>Vibrionales</taxon>
        <taxon>Vibrionaceae</taxon>
        <taxon>Vibrio</taxon>
    </lineage>
</organism>
<accession>A0A1C7FJ56</accession>
<dbReference type="Proteomes" id="UP000092528">
    <property type="component" value="Chromosome 2"/>
</dbReference>
<proteinExistence type="predicted"/>
<feature type="chain" id="PRO_5008885746" description="DUF1570 domain-containing protein" evidence="1">
    <location>
        <begin position="24"/>
        <end position="259"/>
    </location>
</feature>
<dbReference type="GeneID" id="96874219"/>
<feature type="signal peptide" evidence="1">
    <location>
        <begin position="1"/>
        <end position="23"/>
    </location>
</feature>
<evidence type="ECO:0008006" key="4">
    <source>
        <dbReference type="Google" id="ProtNLM"/>
    </source>
</evidence>